<gene>
    <name evidence="2" type="primary">ohrA</name>
    <name evidence="2" type="ORF">LAS9267_01211</name>
</gene>
<proteinExistence type="inferred from homology"/>
<dbReference type="AlphaFoldDB" id="A0A9N7IZE8"/>
<dbReference type="Pfam" id="PF02566">
    <property type="entry name" value="OsmC"/>
    <property type="match status" value="1"/>
</dbReference>
<dbReference type="Proteomes" id="UP000239650">
    <property type="component" value="Unassembled WGS sequence"/>
</dbReference>
<dbReference type="GO" id="GO:0006979">
    <property type="term" value="P:response to oxidative stress"/>
    <property type="evidence" value="ECO:0007669"/>
    <property type="project" value="InterPro"/>
</dbReference>
<dbReference type="NCBIfam" id="TIGR03561">
    <property type="entry name" value="organ_hyd_perox"/>
    <property type="match status" value="1"/>
</dbReference>
<dbReference type="RefSeq" id="WP_025015934.1">
    <property type="nucleotide sequence ID" value="NZ_BJLN01000020.1"/>
</dbReference>
<organism evidence="2 3">
    <name type="scientific">Latilactobacillus sakei</name>
    <name type="common">Lactobacillus sakei</name>
    <dbReference type="NCBI Taxonomy" id="1599"/>
    <lineage>
        <taxon>Bacteria</taxon>
        <taxon>Bacillati</taxon>
        <taxon>Bacillota</taxon>
        <taxon>Bacilli</taxon>
        <taxon>Lactobacillales</taxon>
        <taxon>Lactobacillaceae</taxon>
        <taxon>Latilactobacillus</taxon>
    </lineage>
</organism>
<comment type="similarity">
    <text evidence="1">Belongs to the OsmC/Ohr family.</text>
</comment>
<evidence type="ECO:0000313" key="3">
    <source>
        <dbReference type="Proteomes" id="UP000239650"/>
    </source>
</evidence>
<evidence type="ECO:0000256" key="1">
    <source>
        <dbReference type="ARBA" id="ARBA00007378"/>
    </source>
</evidence>
<sequence>MAKQYETTMINEGGRNGFVYDPEKSTKYVIKAPGTDKTGKSTNPEQLFAAGYSSCFNSALELVLSQDQIKAETTVKATVSLYNDGPADFYIGVELVGHIEGLSPEDTKLYLEKAHEVCPYSKATRGNIDVKIDVM</sequence>
<reference evidence="2 3" key="1">
    <citation type="submission" date="2018-02" db="EMBL/GenBank/DDBJ databases">
        <authorList>
            <person name="Rodrigo-Torres L."/>
            <person name="Arahal R. D."/>
            <person name="Lucena T."/>
        </authorList>
    </citation>
    <scope>NUCLEOTIDE SEQUENCE [LARGE SCALE GENOMIC DNA]</scope>
    <source>
        <strain evidence="2 3">CECT 9267</strain>
    </source>
</reference>
<dbReference type="PANTHER" id="PTHR33797">
    <property type="entry name" value="ORGANIC HYDROPEROXIDE RESISTANCE PROTEIN-LIKE"/>
    <property type="match status" value="1"/>
</dbReference>
<name>A0A9N7IZE8_LATSK</name>
<dbReference type="InterPro" id="IPR003718">
    <property type="entry name" value="OsmC/Ohr_fam"/>
</dbReference>
<comment type="caution">
    <text evidence="2">The sequence shown here is derived from an EMBL/GenBank/DDBJ whole genome shotgun (WGS) entry which is preliminary data.</text>
</comment>
<dbReference type="Gene3D" id="3.30.300.20">
    <property type="match status" value="1"/>
</dbReference>
<protein>
    <submittedName>
        <fullName evidence="2">Organic hydroperoxide resistance protein OhrA</fullName>
    </submittedName>
</protein>
<dbReference type="InterPro" id="IPR019953">
    <property type="entry name" value="OHR"/>
</dbReference>
<dbReference type="InterPro" id="IPR036102">
    <property type="entry name" value="OsmC/Ohrsf"/>
</dbReference>
<dbReference type="InterPro" id="IPR015946">
    <property type="entry name" value="KH_dom-like_a/b"/>
</dbReference>
<evidence type="ECO:0000313" key="2">
    <source>
        <dbReference type="EMBL" id="SPE21219.1"/>
    </source>
</evidence>
<dbReference type="EMBL" id="OKRC01000005">
    <property type="protein sequence ID" value="SPE21219.1"/>
    <property type="molecule type" value="Genomic_DNA"/>
</dbReference>
<dbReference type="PANTHER" id="PTHR33797:SF2">
    <property type="entry name" value="ORGANIC HYDROPEROXIDE RESISTANCE PROTEIN-LIKE"/>
    <property type="match status" value="1"/>
</dbReference>
<accession>A0A9N7IZE8</accession>
<dbReference type="SUPFAM" id="SSF82784">
    <property type="entry name" value="OsmC-like"/>
    <property type="match status" value="1"/>
</dbReference>